<protein>
    <submittedName>
        <fullName evidence="1">Uncharacterized protein</fullName>
    </submittedName>
</protein>
<dbReference type="EMBL" id="JASJQH010009223">
    <property type="protein sequence ID" value="KAK9680506.1"/>
    <property type="molecule type" value="Genomic_DNA"/>
</dbReference>
<proteinExistence type="predicted"/>
<dbReference type="Proteomes" id="UP001479436">
    <property type="component" value="Unassembled WGS sequence"/>
</dbReference>
<accession>A0ABR2VMD8</accession>
<evidence type="ECO:0000313" key="2">
    <source>
        <dbReference type="Proteomes" id="UP001479436"/>
    </source>
</evidence>
<sequence>MQELIHKNQPTSFLRLTEEDSLEVKLPIFIESPKKVRVPKLTGLTFLRLTPEVDLNMDSGFSSRRSSVEM</sequence>
<name>A0ABR2VMD8_9FUNG</name>
<keyword evidence="2" id="KW-1185">Reference proteome</keyword>
<reference evidence="1 2" key="1">
    <citation type="submission" date="2023-04" db="EMBL/GenBank/DDBJ databases">
        <title>Genome of Basidiobolus ranarum AG-B5.</title>
        <authorList>
            <person name="Stajich J.E."/>
            <person name="Carter-House D."/>
            <person name="Gryganskyi A."/>
        </authorList>
    </citation>
    <scope>NUCLEOTIDE SEQUENCE [LARGE SCALE GENOMIC DNA]</scope>
    <source>
        <strain evidence="1 2">AG-B5</strain>
    </source>
</reference>
<comment type="caution">
    <text evidence="1">The sequence shown here is derived from an EMBL/GenBank/DDBJ whole genome shotgun (WGS) entry which is preliminary data.</text>
</comment>
<gene>
    <name evidence="1" type="ORF">K7432_015915</name>
</gene>
<organism evidence="1 2">
    <name type="scientific">Basidiobolus ranarum</name>
    <dbReference type="NCBI Taxonomy" id="34480"/>
    <lineage>
        <taxon>Eukaryota</taxon>
        <taxon>Fungi</taxon>
        <taxon>Fungi incertae sedis</taxon>
        <taxon>Zoopagomycota</taxon>
        <taxon>Entomophthoromycotina</taxon>
        <taxon>Basidiobolomycetes</taxon>
        <taxon>Basidiobolales</taxon>
        <taxon>Basidiobolaceae</taxon>
        <taxon>Basidiobolus</taxon>
    </lineage>
</organism>
<evidence type="ECO:0000313" key="1">
    <source>
        <dbReference type="EMBL" id="KAK9680506.1"/>
    </source>
</evidence>